<dbReference type="InterPro" id="IPR036236">
    <property type="entry name" value="Znf_C2H2_sf"/>
</dbReference>
<feature type="compositionally biased region" description="Low complexity" evidence="11">
    <location>
        <begin position="480"/>
        <end position="491"/>
    </location>
</feature>
<comment type="subcellular location">
    <subcellularLocation>
        <location evidence="1">Nucleus</location>
    </subcellularLocation>
</comment>
<keyword evidence="3" id="KW-0677">Repeat</keyword>
<feature type="domain" description="C2H2-type" evidence="12">
    <location>
        <begin position="133"/>
        <end position="160"/>
    </location>
</feature>
<evidence type="ECO:0000256" key="3">
    <source>
        <dbReference type="ARBA" id="ARBA00022737"/>
    </source>
</evidence>
<keyword evidence="2" id="KW-0479">Metal-binding</keyword>
<feature type="region of interest" description="Disordered" evidence="11">
    <location>
        <begin position="706"/>
        <end position="748"/>
    </location>
</feature>
<feature type="compositionally biased region" description="Polar residues" evidence="11">
    <location>
        <begin position="497"/>
        <end position="511"/>
    </location>
</feature>
<dbReference type="eggNOG" id="KOG1721">
    <property type="taxonomic scope" value="Eukaryota"/>
</dbReference>
<dbReference type="FunFam" id="3.30.160.60:FF:001967">
    <property type="entry name" value="Ras-responsive element-binding protein"/>
    <property type="match status" value="1"/>
</dbReference>
<feature type="region of interest" description="Disordered" evidence="11">
    <location>
        <begin position="150"/>
        <end position="192"/>
    </location>
</feature>
<evidence type="ECO:0000256" key="9">
    <source>
        <dbReference type="ARBA" id="ARBA00023242"/>
    </source>
</evidence>
<dbReference type="FunFam" id="3.30.160.60:FF:000682">
    <property type="entry name" value="ras-responsive element-binding protein 1 isoform X1"/>
    <property type="match status" value="1"/>
</dbReference>
<dbReference type="AlphaFoldDB" id="T1IRZ3"/>
<dbReference type="SUPFAM" id="SSF57667">
    <property type="entry name" value="beta-beta-alpha zinc fingers"/>
    <property type="match status" value="6"/>
</dbReference>
<evidence type="ECO:0000256" key="11">
    <source>
        <dbReference type="SAM" id="MobiDB-lite"/>
    </source>
</evidence>
<dbReference type="GO" id="GO:0000978">
    <property type="term" value="F:RNA polymerase II cis-regulatory region sequence-specific DNA binding"/>
    <property type="evidence" value="ECO:0007669"/>
    <property type="project" value="TreeGrafter"/>
</dbReference>
<feature type="domain" description="C2H2-type" evidence="12">
    <location>
        <begin position="105"/>
        <end position="132"/>
    </location>
</feature>
<evidence type="ECO:0000259" key="12">
    <source>
        <dbReference type="PROSITE" id="PS50157"/>
    </source>
</evidence>
<dbReference type="GO" id="GO:0005634">
    <property type="term" value="C:nucleus"/>
    <property type="evidence" value="ECO:0007669"/>
    <property type="project" value="UniProtKB-SubCell"/>
</dbReference>
<dbReference type="FunFam" id="3.30.160.60:FF:000325">
    <property type="entry name" value="ZFP90 zinc finger protein"/>
    <property type="match status" value="1"/>
</dbReference>
<evidence type="ECO:0000256" key="5">
    <source>
        <dbReference type="ARBA" id="ARBA00022833"/>
    </source>
</evidence>
<dbReference type="PROSITE" id="PS50157">
    <property type="entry name" value="ZINC_FINGER_C2H2_2"/>
    <property type="match status" value="11"/>
</dbReference>
<dbReference type="GO" id="GO:0008270">
    <property type="term" value="F:zinc ion binding"/>
    <property type="evidence" value="ECO:0007669"/>
    <property type="project" value="UniProtKB-KW"/>
</dbReference>
<dbReference type="InterPro" id="IPR013087">
    <property type="entry name" value="Znf_C2H2_type"/>
</dbReference>
<feature type="region of interest" description="Disordered" evidence="11">
    <location>
        <begin position="1"/>
        <end position="62"/>
    </location>
</feature>
<evidence type="ECO:0000313" key="13">
    <source>
        <dbReference type="EnsemblMetazoa" id="SMAR003845-PA"/>
    </source>
</evidence>
<dbReference type="Pfam" id="PF13912">
    <property type="entry name" value="zf-C2H2_6"/>
    <property type="match status" value="2"/>
</dbReference>
<dbReference type="EMBL" id="JH431402">
    <property type="status" value="NOT_ANNOTATED_CDS"/>
    <property type="molecule type" value="Genomic_DNA"/>
</dbReference>
<feature type="compositionally biased region" description="Acidic residues" evidence="11">
    <location>
        <begin position="15"/>
        <end position="28"/>
    </location>
</feature>
<dbReference type="Pfam" id="PF13909">
    <property type="entry name" value="zf-H2C2_5"/>
    <property type="match status" value="1"/>
</dbReference>
<dbReference type="HOGENOM" id="CLU_309358_0_0_1"/>
<feature type="domain" description="C2H2-type" evidence="12">
    <location>
        <begin position="335"/>
        <end position="359"/>
    </location>
</feature>
<dbReference type="STRING" id="126957.T1IRZ3"/>
<keyword evidence="4 10" id="KW-0863">Zinc-finger</keyword>
<dbReference type="Pfam" id="PF13894">
    <property type="entry name" value="zf-C2H2_4"/>
    <property type="match status" value="1"/>
</dbReference>
<feature type="domain" description="C2H2-type" evidence="12">
    <location>
        <begin position="517"/>
        <end position="544"/>
    </location>
</feature>
<organism evidence="13 14">
    <name type="scientific">Strigamia maritima</name>
    <name type="common">European centipede</name>
    <name type="synonym">Geophilus maritimus</name>
    <dbReference type="NCBI Taxonomy" id="126957"/>
    <lineage>
        <taxon>Eukaryota</taxon>
        <taxon>Metazoa</taxon>
        <taxon>Ecdysozoa</taxon>
        <taxon>Arthropoda</taxon>
        <taxon>Myriapoda</taxon>
        <taxon>Chilopoda</taxon>
        <taxon>Pleurostigmophora</taxon>
        <taxon>Geophilomorpha</taxon>
        <taxon>Linotaeniidae</taxon>
        <taxon>Strigamia</taxon>
    </lineage>
</organism>
<reference evidence="14" key="1">
    <citation type="submission" date="2011-05" db="EMBL/GenBank/DDBJ databases">
        <authorList>
            <person name="Richards S.R."/>
            <person name="Qu J."/>
            <person name="Jiang H."/>
            <person name="Jhangiani S.N."/>
            <person name="Agravi P."/>
            <person name="Goodspeed R."/>
            <person name="Gross S."/>
            <person name="Mandapat C."/>
            <person name="Jackson L."/>
            <person name="Mathew T."/>
            <person name="Pu L."/>
            <person name="Thornton R."/>
            <person name="Saada N."/>
            <person name="Wilczek-Boney K.B."/>
            <person name="Lee S."/>
            <person name="Kovar C."/>
            <person name="Wu Y."/>
            <person name="Scherer S.E."/>
            <person name="Worley K.C."/>
            <person name="Muzny D.M."/>
            <person name="Gibbs R."/>
        </authorList>
    </citation>
    <scope>NUCLEOTIDE SEQUENCE</scope>
    <source>
        <strain evidence="14">Brora</strain>
    </source>
</reference>
<keyword evidence="6" id="KW-0805">Transcription regulation</keyword>
<evidence type="ECO:0000313" key="14">
    <source>
        <dbReference type="Proteomes" id="UP000014500"/>
    </source>
</evidence>
<dbReference type="PROSITE" id="PS00028">
    <property type="entry name" value="ZINC_FINGER_C2H2_1"/>
    <property type="match status" value="11"/>
</dbReference>
<feature type="region of interest" description="Disordered" evidence="11">
    <location>
        <begin position="461"/>
        <end position="511"/>
    </location>
</feature>
<dbReference type="Proteomes" id="UP000014500">
    <property type="component" value="Unassembled WGS sequence"/>
</dbReference>
<dbReference type="OMA" id="ICSAMEQ"/>
<proteinExistence type="predicted"/>
<keyword evidence="7" id="KW-0238">DNA-binding</keyword>
<sequence length="953" mass="106262">MSRRKQSNPKPIKLDEEEEDDEELEEEVERNHSSLEGEESGDVVDDEELENSNVKASSPKIKSCTQGNSLLTSFECPVCMKELETQHDFTVHIRMHNSEEHTTTHTCSLCAKTLSSASSLDRHMLVHSGERPFKCSRCNMAFTTNGNMHRHMRTHHGESSSSANRNMEDEPRVRTPTKRPAASPRPDDESAVPAKKISVVEDDESITNGEGGSGQIETTGGEVEEQLHCPVCNKGFLCKYGLQTHLETHPDYVFKCHECNLTFRNYRGLNRHQYVAHVKRNGVKKDSVVDQALNTTLVGFQDLTFLDFSSAKFAMVAKAFCEKNARRPSSAFHIFECPQCKKAFPCGSALKMHLKSHSNHLVNHHQCEGVECLQVPFADKENFLAVLGLQANTTTTKDERRAEEPYENPNYFTHGMPCNKNRSWGSCSNLTSDGEDFADIQSILSLTTCPALLSNMNGNVNSVSASSSSPRRGLAVNPESPATADSATASPKMPSDVTEQAATSTSHSMNSVHPGRFPCKLCPLVFPNLRALKGHNRSHLGMSPYRCNMCSYTSIDKSTLLRHLRTHNGERPFMCRLCQYAFTTKANCERHMRKRHGKHNKQEICSAMEQKPQLHDPENTLNSFHCPDTVCKYCNVDFKFYRILRHHLRSLHSSCARKPFQCRQCHMGFSTKNNCYRHVQKQHDEVKDNVEENIWCCYSDTVMAPGKEGRDDEDGDAEDERSGNENDGMQSPALSMSPGPPLLDPMIPIADTSLSDMEMSSVEALVSWSTRSLAEVPLQEEPLDLAVHPVDLTLKKSSGLNKDISPPCLPKINQPTIHIPTPSSSSYSHLPPPPGIRVQSSPFICRSVCNSFSYQNPLSAPELSPGSTISSSPSSLCSIDTNRPSKSTCSSPVAANLTKQGSLSAGALVKKQKQKRYRTERPFKCDHCDAGFTLRSNMERHIKQQHPDQFGIF</sequence>
<dbReference type="Pfam" id="PF00096">
    <property type="entry name" value="zf-C2H2"/>
    <property type="match status" value="3"/>
</dbReference>
<protein>
    <recommendedName>
        <fullName evidence="12">C2H2-type domain-containing protein</fullName>
    </recommendedName>
</protein>
<feature type="domain" description="C2H2-type" evidence="12">
    <location>
        <begin position="923"/>
        <end position="951"/>
    </location>
</feature>
<dbReference type="InterPro" id="IPR052795">
    <property type="entry name" value="RREB1"/>
</dbReference>
<accession>T1IRZ3</accession>
<feature type="compositionally biased region" description="Acidic residues" evidence="11">
    <location>
        <begin position="36"/>
        <end position="50"/>
    </location>
</feature>
<feature type="domain" description="C2H2-type" evidence="12">
    <location>
        <begin position="545"/>
        <end position="572"/>
    </location>
</feature>
<evidence type="ECO:0000256" key="4">
    <source>
        <dbReference type="ARBA" id="ARBA00022771"/>
    </source>
</evidence>
<evidence type="ECO:0000256" key="7">
    <source>
        <dbReference type="ARBA" id="ARBA00023125"/>
    </source>
</evidence>
<feature type="domain" description="C2H2-type" evidence="12">
    <location>
        <begin position="573"/>
        <end position="601"/>
    </location>
</feature>
<keyword evidence="8" id="KW-0804">Transcription</keyword>
<evidence type="ECO:0000256" key="6">
    <source>
        <dbReference type="ARBA" id="ARBA00023015"/>
    </source>
</evidence>
<name>T1IRZ3_STRMM</name>
<evidence type="ECO:0000256" key="2">
    <source>
        <dbReference type="ARBA" id="ARBA00022723"/>
    </source>
</evidence>
<dbReference type="GO" id="GO:0001228">
    <property type="term" value="F:DNA-binding transcription activator activity, RNA polymerase II-specific"/>
    <property type="evidence" value="ECO:0007669"/>
    <property type="project" value="TreeGrafter"/>
</dbReference>
<dbReference type="Gene3D" id="3.30.160.60">
    <property type="entry name" value="Classic Zinc Finger"/>
    <property type="match status" value="7"/>
</dbReference>
<dbReference type="EnsemblMetazoa" id="SMAR003845-RA">
    <property type="protein sequence ID" value="SMAR003845-PA"/>
    <property type="gene ID" value="SMAR003845"/>
</dbReference>
<dbReference type="SMART" id="SM00355">
    <property type="entry name" value="ZnF_C2H2"/>
    <property type="match status" value="12"/>
</dbReference>
<dbReference type="PANTHER" id="PTHR46451">
    <property type="entry name" value="RAS-RESPONSIVE ELEMENT-BINDING PROTEIN 1"/>
    <property type="match status" value="1"/>
</dbReference>
<feature type="domain" description="C2H2-type" evidence="12">
    <location>
        <begin position="74"/>
        <end position="101"/>
    </location>
</feature>
<dbReference type="PANTHER" id="PTHR46451:SF1">
    <property type="entry name" value="RAS-RESPONSIVE ELEMENT-BINDING PROTEIN 1"/>
    <property type="match status" value="1"/>
</dbReference>
<feature type="domain" description="C2H2-type" evidence="12">
    <location>
        <begin position="227"/>
        <end position="249"/>
    </location>
</feature>
<keyword evidence="14" id="KW-1185">Reference proteome</keyword>
<keyword evidence="5" id="KW-0862">Zinc</keyword>
<feature type="domain" description="C2H2-type" evidence="12">
    <location>
        <begin position="254"/>
        <end position="282"/>
    </location>
</feature>
<dbReference type="FunFam" id="3.30.160.60:FF:001788">
    <property type="entry name" value="ras-responsive element-binding protein 1"/>
    <property type="match status" value="1"/>
</dbReference>
<feature type="compositionally biased region" description="Polar residues" evidence="11">
    <location>
        <begin position="725"/>
        <end position="734"/>
    </location>
</feature>
<keyword evidence="9" id="KW-0539">Nucleus</keyword>
<feature type="domain" description="C2H2-type" evidence="12">
    <location>
        <begin position="660"/>
        <end position="688"/>
    </location>
</feature>
<evidence type="ECO:0000256" key="1">
    <source>
        <dbReference type="ARBA" id="ARBA00004123"/>
    </source>
</evidence>
<evidence type="ECO:0000256" key="10">
    <source>
        <dbReference type="PROSITE-ProRule" id="PRU00042"/>
    </source>
</evidence>
<reference evidence="13" key="2">
    <citation type="submission" date="2015-02" db="UniProtKB">
        <authorList>
            <consortium name="EnsemblMetazoa"/>
        </authorList>
    </citation>
    <scope>IDENTIFICATION</scope>
</reference>
<evidence type="ECO:0000256" key="8">
    <source>
        <dbReference type="ARBA" id="ARBA00023163"/>
    </source>
</evidence>
<dbReference type="PhylomeDB" id="T1IRZ3"/>